<evidence type="ECO:0000256" key="6">
    <source>
        <dbReference type="ARBA" id="ARBA00051963"/>
    </source>
</evidence>
<dbReference type="AlphaFoldDB" id="K7FPF3"/>
<dbReference type="PANTHER" id="PTHR12400:SF105">
    <property type="entry name" value="KINASE"/>
    <property type="match status" value="1"/>
</dbReference>
<keyword evidence="2 7" id="KW-0808">Transferase</keyword>
<keyword evidence="4 7" id="KW-0418">Kinase</keyword>
<evidence type="ECO:0000256" key="5">
    <source>
        <dbReference type="ARBA" id="ARBA00022840"/>
    </source>
</evidence>
<dbReference type="GO" id="GO:0032958">
    <property type="term" value="P:inositol phosphate biosynthetic process"/>
    <property type="evidence" value="ECO:0007669"/>
    <property type="project" value="InterPro"/>
</dbReference>
<accession>K7FPF3</accession>
<dbReference type="HOGENOM" id="CLU_017767_3_1_1"/>
<keyword evidence="5" id="KW-0067">ATP-binding</keyword>
<dbReference type="GO" id="GO:0005524">
    <property type="term" value="F:ATP binding"/>
    <property type="evidence" value="ECO:0007669"/>
    <property type="project" value="UniProtKB-KW"/>
</dbReference>
<comment type="similarity">
    <text evidence="1 7">Belongs to the inositol phosphokinase (IPK) family.</text>
</comment>
<reference evidence="8" key="4">
    <citation type="submission" date="2025-09" db="UniProtKB">
        <authorList>
            <consortium name="Ensembl"/>
        </authorList>
    </citation>
    <scope>IDENTIFICATION</scope>
</reference>
<reference evidence="9" key="2">
    <citation type="journal article" date="2013" name="Nat. Genet.">
        <title>The draft genomes of soft-shell turtle and green sea turtle yield insights into the development and evolution of the turtle-specific body plan.</title>
        <authorList>
            <person name="Wang Z."/>
            <person name="Pascual-Anaya J."/>
            <person name="Zadissa A."/>
            <person name="Li W."/>
            <person name="Niimura Y."/>
            <person name="Huang Z."/>
            <person name="Li C."/>
            <person name="White S."/>
            <person name="Xiong Z."/>
            <person name="Fang D."/>
            <person name="Wang B."/>
            <person name="Ming Y."/>
            <person name="Chen Y."/>
            <person name="Zheng Y."/>
            <person name="Kuraku S."/>
            <person name="Pignatelli M."/>
            <person name="Herrero J."/>
            <person name="Beal K."/>
            <person name="Nozawa M."/>
            <person name="Li Q."/>
            <person name="Wang J."/>
            <person name="Zhang H."/>
            <person name="Yu L."/>
            <person name="Shigenobu S."/>
            <person name="Wang J."/>
            <person name="Liu J."/>
            <person name="Flicek P."/>
            <person name="Searle S."/>
            <person name="Wang J."/>
            <person name="Kuratani S."/>
            <person name="Yin Y."/>
            <person name="Aken B."/>
            <person name="Zhang G."/>
            <person name="Irie N."/>
        </authorList>
    </citation>
    <scope>NUCLEOTIDE SEQUENCE [LARGE SCALE GENOMIC DNA]</scope>
    <source>
        <strain evidence="9">Daiwa-1</strain>
    </source>
</reference>
<evidence type="ECO:0000256" key="1">
    <source>
        <dbReference type="ARBA" id="ARBA00007374"/>
    </source>
</evidence>
<dbReference type="InterPro" id="IPR005522">
    <property type="entry name" value="IPK"/>
</dbReference>
<proteinExistence type="inferred from homology"/>
<dbReference type="GO" id="GO:0000828">
    <property type="term" value="F:inositol hexakisphosphate kinase activity"/>
    <property type="evidence" value="ECO:0007669"/>
    <property type="project" value="TreeGrafter"/>
</dbReference>
<dbReference type="STRING" id="13735.ENSPSIP00000009913"/>
<dbReference type="Ensembl" id="ENSPSIT00000009963.1">
    <property type="protein sequence ID" value="ENSPSIP00000009913.1"/>
    <property type="gene ID" value="ENSPSIG00000008962.1"/>
</dbReference>
<protein>
    <recommendedName>
        <fullName evidence="7">Kinase</fullName>
        <ecNumber evidence="7">2.7.-.-</ecNumber>
    </recommendedName>
</protein>
<organism evidence="8 9">
    <name type="scientific">Pelodiscus sinensis</name>
    <name type="common">Chinese softshell turtle</name>
    <name type="synonym">Trionyx sinensis</name>
    <dbReference type="NCBI Taxonomy" id="13735"/>
    <lineage>
        <taxon>Eukaryota</taxon>
        <taxon>Metazoa</taxon>
        <taxon>Chordata</taxon>
        <taxon>Craniata</taxon>
        <taxon>Vertebrata</taxon>
        <taxon>Euteleostomi</taxon>
        <taxon>Archelosauria</taxon>
        <taxon>Testudinata</taxon>
        <taxon>Testudines</taxon>
        <taxon>Cryptodira</taxon>
        <taxon>Trionychia</taxon>
        <taxon>Trionychidae</taxon>
        <taxon>Pelodiscus</taxon>
    </lineage>
</organism>
<dbReference type="PANTHER" id="PTHR12400">
    <property type="entry name" value="INOSITOL POLYPHOSPHATE KINASE"/>
    <property type="match status" value="1"/>
</dbReference>
<dbReference type="eggNOG" id="KOG1621">
    <property type="taxonomic scope" value="Eukaryota"/>
</dbReference>
<dbReference type="GO" id="GO:0046854">
    <property type="term" value="P:phosphatidylinositol phosphate biosynthetic process"/>
    <property type="evidence" value="ECO:0007669"/>
    <property type="project" value="TreeGrafter"/>
</dbReference>
<keyword evidence="9" id="KW-1185">Reference proteome</keyword>
<keyword evidence="3" id="KW-0547">Nucleotide-binding</keyword>
<dbReference type="Pfam" id="PF03770">
    <property type="entry name" value="IPK"/>
    <property type="match status" value="1"/>
</dbReference>
<evidence type="ECO:0000256" key="2">
    <source>
        <dbReference type="ARBA" id="ARBA00022679"/>
    </source>
</evidence>
<evidence type="ECO:0000256" key="3">
    <source>
        <dbReference type="ARBA" id="ARBA00022741"/>
    </source>
</evidence>
<dbReference type="EC" id="2.7.-.-" evidence="7"/>
<dbReference type="Gene3D" id="3.30.470.160">
    <property type="entry name" value="Inositol polyphosphate kinase"/>
    <property type="match status" value="1"/>
</dbReference>
<dbReference type="Proteomes" id="UP000007267">
    <property type="component" value="Unassembled WGS sequence"/>
</dbReference>
<dbReference type="GeneTree" id="ENSGT00940000156764"/>
<reference evidence="8" key="3">
    <citation type="submission" date="2025-08" db="UniProtKB">
        <authorList>
            <consortium name="Ensembl"/>
        </authorList>
    </citation>
    <scope>IDENTIFICATION</scope>
</reference>
<dbReference type="GO" id="GO:0008440">
    <property type="term" value="F:inositol-1,4,5-trisphosphate 3-kinase activity"/>
    <property type="evidence" value="ECO:0007669"/>
    <property type="project" value="UniProtKB-EC"/>
</dbReference>
<evidence type="ECO:0000313" key="9">
    <source>
        <dbReference type="Proteomes" id="UP000007267"/>
    </source>
</evidence>
<dbReference type="EMBL" id="AGCU01174344">
    <property type="status" value="NOT_ANNOTATED_CDS"/>
    <property type="molecule type" value="Genomic_DNA"/>
</dbReference>
<dbReference type="FunFam" id="3.30.470.160:FF:000001">
    <property type="entry name" value="Kinase"/>
    <property type="match status" value="1"/>
</dbReference>
<comment type="catalytic activity">
    <reaction evidence="6">
        <text>1D-myo-inositol 1,4,5-trisphosphate + ATP = 1D-myo-inositol 1,3,4,5-tetrakisphosphate + ADP + H(+)</text>
        <dbReference type="Rhea" id="RHEA:11020"/>
        <dbReference type="ChEBI" id="CHEBI:15378"/>
        <dbReference type="ChEBI" id="CHEBI:30616"/>
        <dbReference type="ChEBI" id="CHEBI:57895"/>
        <dbReference type="ChEBI" id="CHEBI:203600"/>
        <dbReference type="ChEBI" id="CHEBI:456216"/>
        <dbReference type="EC" id="2.7.1.127"/>
    </reaction>
    <physiologicalReaction direction="left-to-right" evidence="6">
        <dbReference type="Rhea" id="RHEA:11021"/>
    </physiologicalReaction>
</comment>
<evidence type="ECO:0000313" key="8">
    <source>
        <dbReference type="Ensembl" id="ENSPSIP00000009913.1"/>
    </source>
</evidence>
<name>K7FPF3_PELSI</name>
<reference evidence="9" key="1">
    <citation type="submission" date="2011-10" db="EMBL/GenBank/DDBJ databases">
        <authorList>
            <consortium name="Soft-shell Turtle Genome Consortium"/>
        </authorList>
    </citation>
    <scope>NUCLEOTIDE SEQUENCE [LARGE SCALE GENOMIC DNA]</scope>
    <source>
        <strain evidence="9">Daiwa-1</strain>
    </source>
</reference>
<evidence type="ECO:0000256" key="7">
    <source>
        <dbReference type="RuleBase" id="RU363090"/>
    </source>
</evidence>
<dbReference type="OMA" id="WTPGSHE"/>
<sequence>MLKKTKSWKTFFTMVHWSLRRHSSWVQLAGHEGNFKPSEGGQILKKFSTVESACLEALMGDALRPYVPAYHGVVVKEGECYIQMDDLLRGLDTPSIMDCKMGVRTYLEEELTKALLKPTPRKDMYQKMVKVDPSAATAEEHSQGAVTKPRYMQWREHISSTASLGFRIEGVTIEGGAVQKDFKQTRTQEQIIDTFLTFTKRRESILRAYHSRLESMRSTLQESTFFRTHEVIGSSLLFVHDRQGRANVWMIDFGKTLPAPPQLALRHNVPWTQGSHEDGYLIGLHHLTHTLQAAWQRLGLEEVPAPSEP</sequence>
<dbReference type="InterPro" id="IPR038286">
    <property type="entry name" value="IPK_sf"/>
</dbReference>
<evidence type="ECO:0000256" key="4">
    <source>
        <dbReference type="ARBA" id="ARBA00022777"/>
    </source>
</evidence>
<dbReference type="GO" id="GO:0005737">
    <property type="term" value="C:cytoplasm"/>
    <property type="evidence" value="ECO:0007669"/>
    <property type="project" value="TreeGrafter"/>
</dbReference>
<dbReference type="SUPFAM" id="SSF56104">
    <property type="entry name" value="SAICAR synthase-like"/>
    <property type="match status" value="1"/>
</dbReference>
<dbReference type="GO" id="GO:0005634">
    <property type="term" value="C:nucleus"/>
    <property type="evidence" value="ECO:0007669"/>
    <property type="project" value="TreeGrafter"/>
</dbReference>